<evidence type="ECO:0000313" key="2">
    <source>
        <dbReference type="Proteomes" id="UP000638560"/>
    </source>
</evidence>
<proteinExistence type="predicted"/>
<accession>A0ABS0H089</accession>
<sequence>MQPTETQTTAIERVEELIQDALAQLPAGTTLKDDYRSNEAACDDPTDNGPAGRIIVEHRHWIVSSESFGAWKTDMVIPPLVAYWQQQGFEVRHDLRDRPDPRYTVENADGYLVSVRRYDRGASYEFTLSATSPCIWQNGTPNPQ</sequence>
<comment type="caution">
    <text evidence="1">The sequence shown here is derived from an EMBL/GenBank/DDBJ whole genome shotgun (WGS) entry which is preliminary data.</text>
</comment>
<evidence type="ECO:0000313" key="1">
    <source>
        <dbReference type="EMBL" id="MBF9131876.1"/>
    </source>
</evidence>
<reference evidence="1 2" key="1">
    <citation type="submission" date="2020-11" db="EMBL/GenBank/DDBJ databases">
        <title>A novel isolate from a Black sea contaminated sediment with potential to produce alkanes: Plantactinospora alkalitolerans sp. nov.</title>
        <authorList>
            <person name="Carro L."/>
            <person name="Veyisoglu A."/>
            <person name="Guven K."/>
            <person name="Schumann P."/>
            <person name="Klenk H.-P."/>
            <person name="Sahin N."/>
        </authorList>
    </citation>
    <scope>NUCLEOTIDE SEQUENCE [LARGE SCALE GENOMIC DNA]</scope>
    <source>
        <strain evidence="1 2">S1510</strain>
    </source>
</reference>
<dbReference type="RefSeq" id="WP_196203414.1">
    <property type="nucleotide sequence ID" value="NZ_JADPUN010000211.1"/>
</dbReference>
<dbReference type="EMBL" id="JADPUN010000211">
    <property type="protein sequence ID" value="MBF9131876.1"/>
    <property type="molecule type" value="Genomic_DNA"/>
</dbReference>
<name>A0ABS0H089_9ACTN</name>
<protein>
    <submittedName>
        <fullName evidence="1">Uncharacterized protein</fullName>
    </submittedName>
</protein>
<organism evidence="1 2">
    <name type="scientific">Plantactinospora alkalitolerans</name>
    <dbReference type="NCBI Taxonomy" id="2789879"/>
    <lineage>
        <taxon>Bacteria</taxon>
        <taxon>Bacillati</taxon>
        <taxon>Actinomycetota</taxon>
        <taxon>Actinomycetes</taxon>
        <taxon>Micromonosporales</taxon>
        <taxon>Micromonosporaceae</taxon>
        <taxon>Plantactinospora</taxon>
    </lineage>
</organism>
<keyword evidence="2" id="KW-1185">Reference proteome</keyword>
<dbReference type="Proteomes" id="UP000638560">
    <property type="component" value="Unassembled WGS sequence"/>
</dbReference>
<gene>
    <name evidence="1" type="ORF">I0C86_23340</name>
</gene>